<feature type="compositionally biased region" description="Basic and acidic residues" evidence="1">
    <location>
        <begin position="29"/>
        <end position="55"/>
    </location>
</feature>
<feature type="transmembrane region" description="Helical" evidence="2">
    <location>
        <begin position="457"/>
        <end position="475"/>
    </location>
</feature>
<keyword evidence="2" id="KW-0472">Membrane</keyword>
<evidence type="ECO:0000313" key="3">
    <source>
        <dbReference type="EMBL" id="KPA75908.1"/>
    </source>
</evidence>
<feature type="region of interest" description="Disordered" evidence="1">
    <location>
        <begin position="1"/>
        <end position="93"/>
    </location>
</feature>
<feature type="transmembrane region" description="Helical" evidence="2">
    <location>
        <begin position="356"/>
        <end position="378"/>
    </location>
</feature>
<evidence type="ECO:0000256" key="2">
    <source>
        <dbReference type="SAM" id="Phobius"/>
    </source>
</evidence>
<dbReference type="AlphaFoldDB" id="A0A0N0VDT1"/>
<dbReference type="VEuPathDB" id="TriTrypDB:LpyrH10_22_0400"/>
<feature type="transmembrane region" description="Helical" evidence="2">
    <location>
        <begin position="521"/>
        <end position="541"/>
    </location>
</feature>
<feature type="transmembrane region" description="Helical" evidence="2">
    <location>
        <begin position="179"/>
        <end position="197"/>
    </location>
</feature>
<dbReference type="EMBL" id="LGTL01000022">
    <property type="protein sequence ID" value="KPA75908.1"/>
    <property type="molecule type" value="Genomic_DNA"/>
</dbReference>
<evidence type="ECO:0008006" key="5">
    <source>
        <dbReference type="Google" id="ProtNLM"/>
    </source>
</evidence>
<organism evidence="3 4">
    <name type="scientific">Leptomonas pyrrhocoris</name>
    <name type="common">Firebug parasite</name>
    <dbReference type="NCBI Taxonomy" id="157538"/>
    <lineage>
        <taxon>Eukaryota</taxon>
        <taxon>Discoba</taxon>
        <taxon>Euglenozoa</taxon>
        <taxon>Kinetoplastea</taxon>
        <taxon>Metakinetoplastina</taxon>
        <taxon>Trypanosomatida</taxon>
        <taxon>Trypanosomatidae</taxon>
        <taxon>Leishmaniinae</taxon>
        <taxon>Leptomonas</taxon>
    </lineage>
</organism>
<evidence type="ECO:0000313" key="4">
    <source>
        <dbReference type="Proteomes" id="UP000037923"/>
    </source>
</evidence>
<reference evidence="3 4" key="1">
    <citation type="submission" date="2015-07" db="EMBL/GenBank/DDBJ databases">
        <title>High-quality genome of monoxenous trypanosomatid Leptomonas pyrrhocoris.</title>
        <authorList>
            <person name="Flegontov P."/>
            <person name="Butenko A."/>
            <person name="Firsov S."/>
            <person name="Vlcek C."/>
            <person name="Logacheva M.D."/>
            <person name="Field M."/>
            <person name="Filatov D."/>
            <person name="Flegontova O."/>
            <person name="Gerasimov E."/>
            <person name="Jackson A.P."/>
            <person name="Kelly S."/>
            <person name="Opperdoes F."/>
            <person name="O'Reilly A."/>
            <person name="Votypka J."/>
            <person name="Yurchenko V."/>
            <person name="Lukes J."/>
        </authorList>
    </citation>
    <scope>NUCLEOTIDE SEQUENCE [LARGE SCALE GENOMIC DNA]</scope>
    <source>
        <strain evidence="3">H10</strain>
    </source>
</reference>
<evidence type="ECO:0000256" key="1">
    <source>
        <dbReference type="SAM" id="MobiDB-lite"/>
    </source>
</evidence>
<feature type="transmembrane region" description="Helical" evidence="2">
    <location>
        <begin position="239"/>
        <end position="265"/>
    </location>
</feature>
<name>A0A0N0VDT1_LEPPY</name>
<keyword evidence="2" id="KW-1133">Transmembrane helix</keyword>
<dbReference type="RefSeq" id="XP_015654348.1">
    <property type="nucleotide sequence ID" value="XM_015806953.1"/>
</dbReference>
<proteinExistence type="predicted"/>
<dbReference type="OMA" id="DMGYNGI"/>
<dbReference type="InterPro" id="IPR009944">
    <property type="entry name" value="Amastin"/>
</dbReference>
<feature type="transmembrane region" description="Helical" evidence="2">
    <location>
        <begin position="423"/>
        <end position="445"/>
    </location>
</feature>
<feature type="transmembrane region" description="Helical" evidence="2">
    <location>
        <begin position="277"/>
        <end position="299"/>
    </location>
</feature>
<dbReference type="OrthoDB" id="263017at2759"/>
<dbReference type="EMBL" id="LGTL01000022">
    <property type="protein sequence ID" value="KPA75909.1"/>
    <property type="molecule type" value="Genomic_DNA"/>
</dbReference>
<keyword evidence="2" id="KW-0812">Transmembrane</keyword>
<feature type="transmembrane region" description="Helical" evidence="2">
    <location>
        <begin position="315"/>
        <end position="336"/>
    </location>
</feature>
<comment type="caution">
    <text evidence="3">The sequence shown here is derived from an EMBL/GenBank/DDBJ whole genome shotgun (WGS) entry which is preliminary data.</text>
</comment>
<dbReference type="Pfam" id="PF07344">
    <property type="entry name" value="Amastin"/>
    <property type="match status" value="2"/>
</dbReference>
<protein>
    <recommendedName>
        <fullName evidence="5">Amastin-like protein</fullName>
    </recommendedName>
</protein>
<dbReference type="PANTHER" id="PTHR33297">
    <property type="entry name" value="AMASTIN-LIKE SURFACE PROTEIN-LIKE PROTEIN-RELATED"/>
    <property type="match status" value="1"/>
</dbReference>
<dbReference type="Proteomes" id="UP000037923">
    <property type="component" value="Unassembled WGS sequence"/>
</dbReference>
<dbReference type="PANTHER" id="PTHR33297:SF4">
    <property type="entry name" value="AMASTIN"/>
    <property type="match status" value="1"/>
</dbReference>
<dbReference type="RefSeq" id="XP_015654347.1">
    <property type="nucleotide sequence ID" value="XM_015806952.1"/>
</dbReference>
<accession>A0A0N0VDT1</accession>
<keyword evidence="4" id="KW-1185">Reference proteome</keyword>
<gene>
    <name evidence="3" type="ORF">ABB37_08080</name>
</gene>
<sequence>MQSGTPKAKPATPHGSGGGGDVEFQQNREGNEPKGADDEHEEPSGYREPERHSDNEPAAGRVAEEQQEGGATAAAKPNEPVDEITEEDMTRDFDAEVLDLAKDKSLSRKERSKKKKALLARQAVVQKEKERRAVIELDAKLPRPDWYTSDDDEDSVFSDVEKTEVSEMKAQPPDGQGQLFLILYTVLSFVAFVFHLASSCPIPWMRGHGRQYGVWRAKGGGLPVLKVNNIHDCSNEMQYWQAAAALSVICTVVSCGAWISGVLLCVNKGHMGASFALTFYCAVFSLASWALVVALYHYFRCGKGVLANIGVHLDAGFALTLIAWVFHLVAFALLGLHFLRYWTRSVHSGEMHPMRFLYVACLLITMLFYCVGMAYNMWSKDFPLVKASVTMWHIEVYDKTTHLHTFLNRQTYKCTTITRRMKVVAAFIIMSLIWMFFATIFATGACYDARYIPNSLFFGYLCSVFALVGWITLIATRHGHLCTGATPAGASAWVDLGYNGIPSGIENAQINFDGYKLKEGFGLLVAGWALSTVAVVLNTFLHSS</sequence>
<dbReference type="GeneID" id="26908365"/>